<feature type="domain" description="GP-PDE" evidence="2">
    <location>
        <begin position="35"/>
        <end position="292"/>
    </location>
</feature>
<feature type="chain" id="PRO_5018769985" evidence="1">
    <location>
        <begin position="27"/>
        <end position="294"/>
    </location>
</feature>
<evidence type="ECO:0000313" key="4">
    <source>
        <dbReference type="Proteomes" id="UP000284120"/>
    </source>
</evidence>
<dbReference type="OrthoDB" id="1467033at2"/>
<dbReference type="SUPFAM" id="SSF51695">
    <property type="entry name" value="PLC-like phosphodiesterases"/>
    <property type="match status" value="1"/>
</dbReference>
<comment type="caution">
    <text evidence="3">The sequence shown here is derived from an EMBL/GenBank/DDBJ whole genome shotgun (WGS) entry which is preliminary data.</text>
</comment>
<evidence type="ECO:0000259" key="2">
    <source>
        <dbReference type="PROSITE" id="PS51704"/>
    </source>
</evidence>
<evidence type="ECO:0000256" key="1">
    <source>
        <dbReference type="SAM" id="SignalP"/>
    </source>
</evidence>
<evidence type="ECO:0000313" key="3">
    <source>
        <dbReference type="EMBL" id="RWU08417.1"/>
    </source>
</evidence>
<dbReference type="Proteomes" id="UP000284120">
    <property type="component" value="Unassembled WGS sequence"/>
</dbReference>
<sequence>MPILNKHVFLLACCSLGFLLFFNSCGRPSPMETATNFMGHKGSGNNNYNDFLIENTLPAVQNAAGRLDGVELDIQMSLDGTPWVWHNSDLSGFVCNSSSQGIIPEMRDVDIEKVRICHKNKTDRIYRLSEIVDWNNNTGIGLYLSLDIKISFSANTFSLYGDRNGYLTQLATSLAQVFQNYRFIDRTLVEVDSQLFCTRLKSNNATKGITTCFMRYEPMPQKINNALRLGYDGLSCNYMDPTVTKETVAAARKAGLKVQLWTPYYRDELRIAFAMSPDFIQTDNIYAKQALNVR</sequence>
<feature type="signal peptide" evidence="1">
    <location>
        <begin position="1"/>
        <end position="26"/>
    </location>
</feature>
<accession>A0A3S3R755</accession>
<dbReference type="PANTHER" id="PTHR46211:SF1">
    <property type="entry name" value="GLYCEROPHOSPHODIESTER PHOSPHODIESTERASE, CYTOPLASMIC"/>
    <property type="match status" value="1"/>
</dbReference>
<dbReference type="PROSITE" id="PS51704">
    <property type="entry name" value="GP_PDE"/>
    <property type="match status" value="1"/>
</dbReference>
<name>A0A3S3R755_9SPHI</name>
<dbReference type="EMBL" id="SAYW01000002">
    <property type="protein sequence ID" value="RWU08417.1"/>
    <property type="molecule type" value="Genomic_DNA"/>
</dbReference>
<keyword evidence="4" id="KW-1185">Reference proteome</keyword>
<protein>
    <submittedName>
        <fullName evidence="3">Glycerophosphodiester phosphodiesterase</fullName>
    </submittedName>
</protein>
<reference evidence="3 4" key="1">
    <citation type="submission" date="2018-06" db="EMBL/GenBank/DDBJ databases">
        <title>Pedobacter endophyticus sp. nov., an endophytic bacterium isolated from a leaf of Triticum aestivum.</title>
        <authorList>
            <person name="Zhang L."/>
        </authorList>
    </citation>
    <scope>NUCLEOTIDE SEQUENCE [LARGE SCALE GENOMIC DNA]</scope>
    <source>
        <strain evidence="3 4">CM134L-2</strain>
    </source>
</reference>
<dbReference type="Pfam" id="PF03009">
    <property type="entry name" value="GDPD"/>
    <property type="match status" value="1"/>
</dbReference>
<dbReference type="InterPro" id="IPR030395">
    <property type="entry name" value="GP_PDE_dom"/>
</dbReference>
<dbReference type="GO" id="GO:0008081">
    <property type="term" value="F:phosphoric diester hydrolase activity"/>
    <property type="evidence" value="ECO:0007669"/>
    <property type="project" value="InterPro"/>
</dbReference>
<keyword evidence="1" id="KW-0732">Signal</keyword>
<organism evidence="3 4">
    <name type="scientific">Pedobacter chitinilyticus</name>
    <dbReference type="NCBI Taxonomy" id="2233776"/>
    <lineage>
        <taxon>Bacteria</taxon>
        <taxon>Pseudomonadati</taxon>
        <taxon>Bacteroidota</taxon>
        <taxon>Sphingobacteriia</taxon>
        <taxon>Sphingobacteriales</taxon>
        <taxon>Sphingobacteriaceae</taxon>
        <taxon>Pedobacter</taxon>
    </lineage>
</organism>
<dbReference type="GO" id="GO:0006629">
    <property type="term" value="P:lipid metabolic process"/>
    <property type="evidence" value="ECO:0007669"/>
    <property type="project" value="InterPro"/>
</dbReference>
<dbReference type="InterPro" id="IPR017946">
    <property type="entry name" value="PLC-like_Pdiesterase_TIM-brl"/>
</dbReference>
<dbReference type="AlphaFoldDB" id="A0A3S3R755"/>
<dbReference type="PANTHER" id="PTHR46211">
    <property type="entry name" value="GLYCEROPHOSPHORYL DIESTER PHOSPHODIESTERASE"/>
    <property type="match status" value="1"/>
</dbReference>
<gene>
    <name evidence="3" type="ORF">DPV69_08550</name>
</gene>
<proteinExistence type="predicted"/>
<dbReference type="CDD" id="cd08556">
    <property type="entry name" value="GDPD"/>
    <property type="match status" value="1"/>
</dbReference>
<dbReference type="Gene3D" id="3.20.20.190">
    <property type="entry name" value="Phosphatidylinositol (PI) phosphodiesterase"/>
    <property type="match status" value="1"/>
</dbReference>